<evidence type="ECO:0000313" key="9">
    <source>
        <dbReference type="Proteomes" id="UP000054498"/>
    </source>
</evidence>
<dbReference type="AlphaFoldDB" id="A0A0D2JTG3"/>
<dbReference type="Proteomes" id="UP000054498">
    <property type="component" value="Unassembled WGS sequence"/>
</dbReference>
<keyword evidence="4 6" id="KW-1133">Transmembrane helix</keyword>
<feature type="domain" description="Reticulon" evidence="7">
    <location>
        <begin position="156"/>
        <end position="323"/>
    </location>
</feature>
<dbReference type="InterPro" id="IPR003388">
    <property type="entry name" value="Reticulon"/>
</dbReference>
<evidence type="ECO:0000256" key="2">
    <source>
        <dbReference type="ARBA" id="ARBA00022692"/>
    </source>
</evidence>
<evidence type="ECO:0000313" key="8">
    <source>
        <dbReference type="EMBL" id="KIZ02168.1"/>
    </source>
</evidence>
<dbReference type="KEGG" id="mng:MNEG_5789"/>
<keyword evidence="2 6" id="KW-0812">Transmembrane</keyword>
<feature type="transmembrane region" description="Helical" evidence="6">
    <location>
        <begin position="197"/>
        <end position="215"/>
    </location>
</feature>
<dbReference type="RefSeq" id="XP_013901187.1">
    <property type="nucleotide sequence ID" value="XM_014045733.1"/>
</dbReference>
<evidence type="ECO:0000259" key="7">
    <source>
        <dbReference type="PROSITE" id="PS50845"/>
    </source>
</evidence>
<evidence type="ECO:0000256" key="4">
    <source>
        <dbReference type="ARBA" id="ARBA00022989"/>
    </source>
</evidence>
<sequence>MANNQLFEQLLGPISPIAKDARDDDSVSLRHLQQENTGYTAQSRPRAAFGAVLGDRANLQSNFEFGRPAAKGGALGGDFKPFAALSSQQYTAQTPSAAPTPASVTACTDVGGGATPMSATPSSVGAASAAATPLPASTPAPSLSGAPVTAAPRTSWGDVLLWRDPLSSAFLFALGLGVYFTAAWAMRGGAPVTPTSAVAYLLLAHLGINFLRFFCSARWHAACLWEGSASADAAAEAAVRMVRRASALHDAYLSSKDPHVTLAVVLSLWTLAWLGSALSANQLLLLGYLGAFFVPALYVANRTTIDAGLSALHHATLGRIDAMEMPRTTRLLVLLAGLLTLLVCTTWAQFAIGALAAATYWRTTLAPAEIEAIRTVAEPLTHDVTASVRKVRARLSVVLDDARAMCSTAGPASRTAPRTRKAHAG</sequence>
<proteinExistence type="predicted"/>
<keyword evidence="5 6" id="KW-0472">Membrane</keyword>
<evidence type="ECO:0000256" key="6">
    <source>
        <dbReference type="RuleBase" id="RU363132"/>
    </source>
</evidence>
<evidence type="ECO:0000256" key="5">
    <source>
        <dbReference type="ARBA" id="ARBA00023136"/>
    </source>
</evidence>
<dbReference type="GeneID" id="25738666"/>
<comment type="caution">
    <text evidence="6">Lacks conserved residue(s) required for the propagation of feature annotation.</text>
</comment>
<feature type="transmembrane region" description="Helical" evidence="6">
    <location>
        <begin position="260"/>
        <end position="277"/>
    </location>
</feature>
<organism evidence="8 9">
    <name type="scientific">Monoraphidium neglectum</name>
    <dbReference type="NCBI Taxonomy" id="145388"/>
    <lineage>
        <taxon>Eukaryota</taxon>
        <taxon>Viridiplantae</taxon>
        <taxon>Chlorophyta</taxon>
        <taxon>core chlorophytes</taxon>
        <taxon>Chlorophyceae</taxon>
        <taxon>CS clade</taxon>
        <taxon>Sphaeropleales</taxon>
        <taxon>Selenastraceae</taxon>
        <taxon>Monoraphidium</taxon>
    </lineage>
</organism>
<accession>A0A0D2JTG3</accession>
<protein>
    <recommendedName>
        <fullName evidence="6">Reticulon-like protein</fullName>
    </recommendedName>
</protein>
<keyword evidence="9" id="KW-1185">Reference proteome</keyword>
<name>A0A0D2JTG3_9CHLO</name>
<dbReference type="OrthoDB" id="530613at2759"/>
<keyword evidence="3 6" id="KW-0256">Endoplasmic reticulum</keyword>
<feature type="transmembrane region" description="Helical" evidence="6">
    <location>
        <begin position="331"/>
        <end position="361"/>
    </location>
</feature>
<dbReference type="Pfam" id="PF02453">
    <property type="entry name" value="Reticulon"/>
    <property type="match status" value="1"/>
</dbReference>
<comment type="subcellular location">
    <subcellularLocation>
        <location evidence="1 6">Endoplasmic reticulum membrane</location>
        <topology evidence="1 6">Multi-pass membrane protein</topology>
    </subcellularLocation>
</comment>
<feature type="transmembrane region" description="Helical" evidence="6">
    <location>
        <begin position="283"/>
        <end position="300"/>
    </location>
</feature>
<reference evidence="8 9" key="1">
    <citation type="journal article" date="2013" name="BMC Genomics">
        <title>Reconstruction of the lipid metabolism for the microalga Monoraphidium neglectum from its genome sequence reveals characteristics suitable for biofuel production.</title>
        <authorList>
            <person name="Bogen C."/>
            <person name="Al-Dilaimi A."/>
            <person name="Albersmeier A."/>
            <person name="Wichmann J."/>
            <person name="Grundmann M."/>
            <person name="Rupp O."/>
            <person name="Lauersen K.J."/>
            <person name="Blifernez-Klassen O."/>
            <person name="Kalinowski J."/>
            <person name="Goesmann A."/>
            <person name="Mussgnug J.H."/>
            <person name="Kruse O."/>
        </authorList>
    </citation>
    <scope>NUCLEOTIDE SEQUENCE [LARGE SCALE GENOMIC DNA]</scope>
    <source>
        <strain evidence="8 9">SAG 48.87</strain>
    </source>
</reference>
<evidence type="ECO:0000256" key="3">
    <source>
        <dbReference type="ARBA" id="ARBA00022824"/>
    </source>
</evidence>
<evidence type="ECO:0000256" key="1">
    <source>
        <dbReference type="ARBA" id="ARBA00004477"/>
    </source>
</evidence>
<dbReference type="EMBL" id="KK101105">
    <property type="protein sequence ID" value="KIZ02168.1"/>
    <property type="molecule type" value="Genomic_DNA"/>
</dbReference>
<dbReference type="GO" id="GO:0005789">
    <property type="term" value="C:endoplasmic reticulum membrane"/>
    <property type="evidence" value="ECO:0007669"/>
    <property type="project" value="UniProtKB-SubCell"/>
</dbReference>
<dbReference type="STRING" id="145388.A0A0D2JTG3"/>
<gene>
    <name evidence="8" type="ORF">MNEG_5789</name>
</gene>
<feature type="transmembrane region" description="Helical" evidence="6">
    <location>
        <begin position="166"/>
        <end position="185"/>
    </location>
</feature>
<dbReference type="PROSITE" id="PS50845">
    <property type="entry name" value="RETICULON"/>
    <property type="match status" value="1"/>
</dbReference>